<dbReference type="AlphaFoldDB" id="A0A0C1V5J3"/>
<dbReference type="EMBL" id="JUFX02000023">
    <property type="protein sequence ID" value="KPH88594.1"/>
    <property type="molecule type" value="Genomic_DNA"/>
</dbReference>
<proteinExistence type="predicted"/>
<protein>
    <submittedName>
        <fullName evidence="2">Uncharacterized protein</fullName>
    </submittedName>
</protein>
<organism evidence="2 3">
    <name type="scientific">Komagataeibacter intermedius AF2</name>
    <dbReference type="NCBI Taxonomy" id="1458464"/>
    <lineage>
        <taxon>Bacteria</taxon>
        <taxon>Pseudomonadati</taxon>
        <taxon>Pseudomonadota</taxon>
        <taxon>Alphaproteobacteria</taxon>
        <taxon>Acetobacterales</taxon>
        <taxon>Acetobacteraceae</taxon>
        <taxon>Komagataeibacter</taxon>
    </lineage>
</organism>
<evidence type="ECO:0000313" key="3">
    <source>
        <dbReference type="Proteomes" id="UP000031553"/>
    </source>
</evidence>
<evidence type="ECO:0000313" key="2">
    <source>
        <dbReference type="EMBL" id="KPH88594.1"/>
    </source>
</evidence>
<dbReference type="Proteomes" id="UP000031553">
    <property type="component" value="Unassembled WGS sequence"/>
</dbReference>
<gene>
    <name evidence="1" type="ORF">GLUCOINTEAF2_0203646</name>
    <name evidence="2" type="ORF">GLUCOINTEAF2_0203784</name>
</gene>
<sequence>MKFDELRSRFELIDDEPSGQLCLTLVQAILALRCNIEYIASPAKTSTARREQARSLHPMLVLCHEKGRQLKDDHPNSHYLQLRVDILAKMISEMSVDELGSEAGETFILSPINPPFENPLSRERGSDKE</sequence>
<evidence type="ECO:0000313" key="1">
    <source>
        <dbReference type="EMBL" id="KPH85020.1"/>
    </source>
</evidence>
<dbReference type="EMBL" id="JUFX02000268">
    <property type="protein sequence ID" value="KPH85020.1"/>
    <property type="molecule type" value="Genomic_DNA"/>
</dbReference>
<dbReference type="OrthoDB" id="7277671at2"/>
<name>A0A0C1V5J3_9PROT</name>
<reference evidence="2 3" key="1">
    <citation type="submission" date="2015-07" db="EMBL/GenBank/DDBJ databases">
        <title>Draft Genome Sequence of Komagataeibacter intermedius Strain AF2, Isolated from Kombucha Tea.</title>
        <authorList>
            <person name="Santos R.A."/>
            <person name="Berretta A.A."/>
            <person name="Barud H.S."/>
            <person name="Ribeiro S.J."/>
            <person name="Gonzalez-Garcia L.N."/>
            <person name="Zucchi T.D."/>
            <person name="Goldman G.H."/>
            <person name="Riano-Pachon D.M."/>
        </authorList>
    </citation>
    <scope>NUCLEOTIDE SEQUENCE [LARGE SCALE GENOMIC DNA]</scope>
    <source>
        <strain evidence="2 3">AF2</strain>
    </source>
</reference>
<comment type="caution">
    <text evidence="2">The sequence shown here is derived from an EMBL/GenBank/DDBJ whole genome shotgun (WGS) entry which is preliminary data.</text>
</comment>
<accession>A0A0C1V5J3</accession>
<dbReference type="RefSeq" id="WP_084758345.1">
    <property type="nucleotide sequence ID" value="NZ_JUFX02000023.1"/>
</dbReference>